<dbReference type="PANTHER" id="PTHR22870">
    <property type="entry name" value="REGULATOR OF CHROMOSOME CONDENSATION"/>
    <property type="match status" value="1"/>
</dbReference>
<dbReference type="EMBL" id="JAOVZO020000011">
    <property type="protein sequence ID" value="MDC8012563.1"/>
    <property type="molecule type" value="Genomic_DNA"/>
</dbReference>
<sequence length="879" mass="86163">MKLALFAPCLRAGWALLWLAGVAHAQSGTPTVSQVAGGSEHGCAVTTAGAVKCWGYNAFGQLGNGASGGGTNSTAPVDVQTLGSGAVAVAAGSHHNCALTQQGAVKCWGSGTAGKLGNGASSSSAVPVNVLTLGQGVIALAASDYHTCALTDRGAVKCWGWNRYGQLGNATNSGNDAANASPLDVQTLGSGVVAIAAGQLFTCALTSVGAVKCWGINDSGQLGNTANIGTENANDSPLAVQTLTGGAAAIATGASHACALLDGGAIKCWGSNSAGQLGAPTNSGTGTLNPGPLDVWLANVTRITAGLDHTCAVTDAGVPYCWGRNDVGQLGVAANAGTGNATWQPAMVWNPVVAGVSVGSLDAGERHTCVLTTTGSARCWGWNSSGQLGNAANLGSYNVGPLAVQGFDMPAQGQSIAFNAPQKLRLSTTATLAAGATSGGTVSFDTWSANACVVSGNTLSPAVGAVDGMLCGVRASQAGSGSVAAAPQQLRIVRVVREDRLIVNVAGQGSVAATPAPAAGNGIVACTAANAPCTAAYVAGDATAVTLAATPAAHWHVTGWSGDCTANGANPQQAQLNLAGDKNCNVTFAIDTVTATVTVTSGNGTITPPSRTVNYGETTTFAVNPAAGHQASVTGCGGSLAGNTYTTGAITANCAITATFTPIAYQVTATAVGGNGTIAPASRTVNHGETATFTVNPANGYQANVSGCGGNLAGTTYTTGAITAACAVTASFVALVPTLSLTIDANRDYVGYGQVLTYTVTLSNTGTGAANPAAIALTLPPQIDANAATWTCTNGGNGAVCAASGSGALQDSAVVLPAGRMLTWTVTAPVRANATGGDVVTTVSASAGAVVANASDTAVLVLMRDGFEMPAVGVRGGDR</sequence>
<dbReference type="PANTHER" id="PTHR22870:SF408">
    <property type="entry name" value="OS09G0560450 PROTEIN"/>
    <property type="match status" value="1"/>
</dbReference>
<dbReference type="AlphaFoldDB" id="A0A9X3YKT0"/>
<proteinExistence type="predicted"/>
<reference evidence="4" key="1">
    <citation type="submission" date="2023-02" db="EMBL/GenBank/DDBJ databases">
        <title>Tahibacter soli sp. nov. isolated from soil.</title>
        <authorList>
            <person name="Baek J.H."/>
            <person name="Lee J.K."/>
            <person name="Choi D.G."/>
            <person name="Jeon C.O."/>
        </authorList>
    </citation>
    <scope>NUCLEOTIDE SEQUENCE</scope>
    <source>
        <strain evidence="4">BL</strain>
    </source>
</reference>
<keyword evidence="2" id="KW-0732">Signal</keyword>
<feature type="domain" description="RCC1-like" evidence="3">
    <location>
        <begin position="107"/>
        <end position="393"/>
    </location>
</feature>
<dbReference type="InterPro" id="IPR009091">
    <property type="entry name" value="RCC1/BLIP-II"/>
</dbReference>
<dbReference type="SUPFAM" id="SSF50985">
    <property type="entry name" value="RCC1/BLIP-II"/>
    <property type="match status" value="1"/>
</dbReference>
<dbReference type="RefSeq" id="WP_263541135.1">
    <property type="nucleotide sequence ID" value="NZ_JAOVZO020000011.1"/>
</dbReference>
<evidence type="ECO:0000313" key="4">
    <source>
        <dbReference type="EMBL" id="MDC8012563.1"/>
    </source>
</evidence>
<dbReference type="Pfam" id="PF25390">
    <property type="entry name" value="WD40_RLD"/>
    <property type="match status" value="1"/>
</dbReference>
<organism evidence="4 5">
    <name type="scientific">Tahibacter soli</name>
    <dbReference type="NCBI Taxonomy" id="2983605"/>
    <lineage>
        <taxon>Bacteria</taxon>
        <taxon>Pseudomonadati</taxon>
        <taxon>Pseudomonadota</taxon>
        <taxon>Gammaproteobacteria</taxon>
        <taxon>Lysobacterales</taxon>
        <taxon>Rhodanobacteraceae</taxon>
        <taxon>Tahibacter</taxon>
    </lineage>
</organism>
<feature type="signal peptide" evidence="2">
    <location>
        <begin position="1"/>
        <end position="25"/>
    </location>
</feature>
<dbReference type="Gene3D" id="2.130.10.30">
    <property type="entry name" value="Regulator of chromosome condensation 1/beta-lactamase-inhibitor protein II"/>
    <property type="match status" value="2"/>
</dbReference>
<feature type="chain" id="PRO_5040813272" description="RCC1-like domain-containing protein" evidence="2">
    <location>
        <begin position="26"/>
        <end position="879"/>
    </location>
</feature>
<evidence type="ECO:0000313" key="5">
    <source>
        <dbReference type="Proteomes" id="UP001139971"/>
    </source>
</evidence>
<keyword evidence="5" id="KW-1185">Reference proteome</keyword>
<protein>
    <recommendedName>
        <fullName evidence="3">RCC1-like domain-containing protein</fullName>
    </recommendedName>
</protein>
<dbReference type="InterPro" id="IPR000408">
    <property type="entry name" value="Reg_chr_condens"/>
</dbReference>
<dbReference type="Pfam" id="PF13540">
    <property type="entry name" value="RCC1_2"/>
    <property type="match status" value="1"/>
</dbReference>
<evidence type="ECO:0000259" key="3">
    <source>
        <dbReference type="Pfam" id="PF25390"/>
    </source>
</evidence>
<evidence type="ECO:0000256" key="2">
    <source>
        <dbReference type="SAM" id="SignalP"/>
    </source>
</evidence>
<dbReference type="InterPro" id="IPR051210">
    <property type="entry name" value="Ub_ligase/GEF_domain"/>
</dbReference>
<comment type="caution">
    <text evidence="4">The sequence shown here is derived from an EMBL/GenBank/DDBJ whole genome shotgun (WGS) entry which is preliminary data.</text>
</comment>
<gene>
    <name evidence="4" type="ORF">OD750_008380</name>
</gene>
<evidence type="ECO:0000256" key="1">
    <source>
        <dbReference type="ARBA" id="ARBA00022737"/>
    </source>
</evidence>
<accession>A0A9X3YKT0</accession>
<dbReference type="PRINTS" id="PR00633">
    <property type="entry name" value="RCCNDNSATION"/>
</dbReference>
<name>A0A9X3YKT0_9GAMM</name>
<dbReference type="PROSITE" id="PS50012">
    <property type="entry name" value="RCC1_3"/>
    <property type="match status" value="6"/>
</dbReference>
<dbReference type="Proteomes" id="UP001139971">
    <property type="component" value="Unassembled WGS sequence"/>
</dbReference>
<dbReference type="InterPro" id="IPR058923">
    <property type="entry name" value="RCC1-like_dom"/>
</dbReference>
<keyword evidence="1" id="KW-0677">Repeat</keyword>